<dbReference type="OrthoDB" id="1711136at2759"/>
<dbReference type="Pfam" id="PF00923">
    <property type="entry name" value="TAL_FSA"/>
    <property type="match status" value="1"/>
</dbReference>
<dbReference type="PANTHER" id="PTHR10683:SF39">
    <property type="entry name" value="TRANSALDOLASE"/>
    <property type="match status" value="1"/>
</dbReference>
<accession>A0A1L9TGM8</accession>
<evidence type="ECO:0000313" key="2">
    <source>
        <dbReference type="EMBL" id="OJJ58590.1"/>
    </source>
</evidence>
<keyword evidence="3" id="KW-1185">Reference proteome</keyword>
<evidence type="ECO:0000313" key="3">
    <source>
        <dbReference type="Proteomes" id="UP000184356"/>
    </source>
</evidence>
<dbReference type="Proteomes" id="UP000184356">
    <property type="component" value="Unassembled WGS sequence"/>
</dbReference>
<protein>
    <submittedName>
        <fullName evidence="2">Uncharacterized protein</fullName>
    </submittedName>
</protein>
<dbReference type="InterPro" id="IPR013785">
    <property type="entry name" value="Aldolase_TIM"/>
</dbReference>
<dbReference type="InterPro" id="IPR001585">
    <property type="entry name" value="TAL/FSA"/>
</dbReference>
<dbReference type="GO" id="GO:0009052">
    <property type="term" value="P:pentose-phosphate shunt, non-oxidative branch"/>
    <property type="evidence" value="ECO:0007669"/>
    <property type="project" value="TreeGrafter"/>
</dbReference>
<dbReference type="RefSeq" id="XP_040702396.1">
    <property type="nucleotide sequence ID" value="XM_040853157.1"/>
</dbReference>
<dbReference type="SUPFAM" id="SSF51569">
    <property type="entry name" value="Aldolase"/>
    <property type="match status" value="1"/>
</dbReference>
<sequence>MCKANIGNIKGRELLQTLPSYAYNTEKTVEHGPCCIKIPATGAGLSAWQTLLRDGIRTLGTAVFSVHEGIAASQAGCLYISDYYNGAPQVAGVKYKTRIPLSL</sequence>
<dbReference type="STRING" id="1036612.A0A1L9TGM8"/>
<evidence type="ECO:0000256" key="1">
    <source>
        <dbReference type="ARBA" id="ARBA00023270"/>
    </source>
</evidence>
<gene>
    <name evidence="2" type="ORF">ASPSYDRAFT_957415</name>
</gene>
<dbReference type="GO" id="GO:0004801">
    <property type="term" value="F:transaldolase activity"/>
    <property type="evidence" value="ECO:0007669"/>
    <property type="project" value="TreeGrafter"/>
</dbReference>
<name>A0A1L9TGM8_9EURO</name>
<organism evidence="2 3">
    <name type="scientific">Aspergillus sydowii CBS 593.65</name>
    <dbReference type="NCBI Taxonomy" id="1036612"/>
    <lineage>
        <taxon>Eukaryota</taxon>
        <taxon>Fungi</taxon>
        <taxon>Dikarya</taxon>
        <taxon>Ascomycota</taxon>
        <taxon>Pezizomycotina</taxon>
        <taxon>Eurotiomycetes</taxon>
        <taxon>Eurotiomycetidae</taxon>
        <taxon>Eurotiales</taxon>
        <taxon>Aspergillaceae</taxon>
        <taxon>Aspergillus</taxon>
        <taxon>Aspergillus subgen. Nidulantes</taxon>
    </lineage>
</organism>
<dbReference type="VEuPathDB" id="FungiDB:ASPSYDRAFT_957415"/>
<reference evidence="3" key="1">
    <citation type="journal article" date="2017" name="Genome Biol.">
        <title>Comparative genomics reveals high biological diversity and specific adaptations in the industrially and medically important fungal genus Aspergillus.</title>
        <authorList>
            <person name="de Vries R.P."/>
            <person name="Riley R."/>
            <person name="Wiebenga A."/>
            <person name="Aguilar-Osorio G."/>
            <person name="Amillis S."/>
            <person name="Uchima C.A."/>
            <person name="Anderluh G."/>
            <person name="Asadollahi M."/>
            <person name="Askin M."/>
            <person name="Barry K."/>
            <person name="Battaglia E."/>
            <person name="Bayram O."/>
            <person name="Benocci T."/>
            <person name="Braus-Stromeyer S.A."/>
            <person name="Caldana C."/>
            <person name="Canovas D."/>
            <person name="Cerqueira G.C."/>
            <person name="Chen F."/>
            <person name="Chen W."/>
            <person name="Choi C."/>
            <person name="Clum A."/>
            <person name="Dos Santos R.A."/>
            <person name="Damasio A.R."/>
            <person name="Diallinas G."/>
            <person name="Emri T."/>
            <person name="Fekete E."/>
            <person name="Flipphi M."/>
            <person name="Freyberg S."/>
            <person name="Gallo A."/>
            <person name="Gournas C."/>
            <person name="Habgood R."/>
            <person name="Hainaut M."/>
            <person name="Harispe M.L."/>
            <person name="Henrissat B."/>
            <person name="Hilden K.S."/>
            <person name="Hope R."/>
            <person name="Hossain A."/>
            <person name="Karabika E."/>
            <person name="Karaffa L."/>
            <person name="Karanyi Z."/>
            <person name="Krasevec N."/>
            <person name="Kuo A."/>
            <person name="Kusch H."/>
            <person name="LaButti K."/>
            <person name="Lagendijk E.L."/>
            <person name="Lapidus A."/>
            <person name="Levasseur A."/>
            <person name="Lindquist E."/>
            <person name="Lipzen A."/>
            <person name="Logrieco A.F."/>
            <person name="MacCabe A."/>
            <person name="Maekelae M.R."/>
            <person name="Malavazi I."/>
            <person name="Melin P."/>
            <person name="Meyer V."/>
            <person name="Mielnichuk N."/>
            <person name="Miskei M."/>
            <person name="Molnar A.P."/>
            <person name="Mule G."/>
            <person name="Ngan C.Y."/>
            <person name="Orejas M."/>
            <person name="Orosz E."/>
            <person name="Ouedraogo J.P."/>
            <person name="Overkamp K.M."/>
            <person name="Park H.-S."/>
            <person name="Perrone G."/>
            <person name="Piumi F."/>
            <person name="Punt P.J."/>
            <person name="Ram A.F."/>
            <person name="Ramon A."/>
            <person name="Rauscher S."/>
            <person name="Record E."/>
            <person name="Riano-Pachon D.M."/>
            <person name="Robert V."/>
            <person name="Roehrig J."/>
            <person name="Ruller R."/>
            <person name="Salamov A."/>
            <person name="Salih N.S."/>
            <person name="Samson R.A."/>
            <person name="Sandor E."/>
            <person name="Sanguinetti M."/>
            <person name="Schuetze T."/>
            <person name="Sepcic K."/>
            <person name="Shelest E."/>
            <person name="Sherlock G."/>
            <person name="Sophianopoulou V."/>
            <person name="Squina F.M."/>
            <person name="Sun H."/>
            <person name="Susca A."/>
            <person name="Todd R.B."/>
            <person name="Tsang A."/>
            <person name="Unkles S.E."/>
            <person name="van de Wiele N."/>
            <person name="van Rossen-Uffink D."/>
            <person name="Oliveira J.V."/>
            <person name="Vesth T.C."/>
            <person name="Visser J."/>
            <person name="Yu J.-H."/>
            <person name="Zhou M."/>
            <person name="Andersen M.R."/>
            <person name="Archer D.B."/>
            <person name="Baker S.E."/>
            <person name="Benoit I."/>
            <person name="Brakhage A.A."/>
            <person name="Braus G.H."/>
            <person name="Fischer R."/>
            <person name="Frisvad J.C."/>
            <person name="Goldman G.H."/>
            <person name="Houbraken J."/>
            <person name="Oakley B."/>
            <person name="Pocsi I."/>
            <person name="Scazzocchio C."/>
            <person name="Seiboth B."/>
            <person name="vanKuyk P.A."/>
            <person name="Wortman J."/>
            <person name="Dyer P.S."/>
            <person name="Grigoriev I.V."/>
        </authorList>
    </citation>
    <scope>NUCLEOTIDE SEQUENCE [LARGE SCALE GENOMIC DNA]</scope>
    <source>
        <strain evidence="3">CBS 593.65</strain>
    </source>
</reference>
<proteinExistence type="predicted"/>
<dbReference type="AlphaFoldDB" id="A0A1L9TGM8"/>
<dbReference type="GO" id="GO:0005975">
    <property type="term" value="P:carbohydrate metabolic process"/>
    <property type="evidence" value="ECO:0007669"/>
    <property type="project" value="InterPro"/>
</dbReference>
<keyword evidence="1" id="KW-0704">Schiff base</keyword>
<dbReference type="PANTHER" id="PTHR10683">
    <property type="entry name" value="TRANSALDOLASE"/>
    <property type="match status" value="1"/>
</dbReference>
<dbReference type="Gene3D" id="3.20.20.70">
    <property type="entry name" value="Aldolase class I"/>
    <property type="match status" value="1"/>
</dbReference>
<dbReference type="GeneID" id="63769230"/>
<dbReference type="EMBL" id="KV878586">
    <property type="protein sequence ID" value="OJJ58590.1"/>
    <property type="molecule type" value="Genomic_DNA"/>
</dbReference>